<dbReference type="Gene3D" id="3.10.450.50">
    <property type="match status" value="1"/>
</dbReference>
<evidence type="ECO:0000313" key="3">
    <source>
        <dbReference type="Proteomes" id="UP000535937"/>
    </source>
</evidence>
<feature type="chain" id="PRO_5031496936" description="Lumazine-binding" evidence="1">
    <location>
        <begin position="20"/>
        <end position="152"/>
    </location>
</feature>
<evidence type="ECO:0000313" key="2">
    <source>
        <dbReference type="EMBL" id="MBB3063106.1"/>
    </source>
</evidence>
<comment type="caution">
    <text evidence="2">The sequence shown here is derived from an EMBL/GenBank/DDBJ whole genome shotgun (WGS) entry which is preliminary data.</text>
</comment>
<feature type="signal peptide" evidence="1">
    <location>
        <begin position="1"/>
        <end position="19"/>
    </location>
</feature>
<dbReference type="AlphaFoldDB" id="A0A7W4WF84"/>
<accession>A0A7W4WF84</accession>
<name>A0A7W4WF84_9GAMM</name>
<protein>
    <recommendedName>
        <fullName evidence="4">Lumazine-binding</fullName>
    </recommendedName>
</protein>
<reference evidence="2 3" key="1">
    <citation type="submission" date="2020-08" db="EMBL/GenBank/DDBJ databases">
        <title>Genomic Encyclopedia of Type Strains, Phase III (KMG-III): the genomes of soil and plant-associated and newly described type strains.</title>
        <authorList>
            <person name="Whitman W."/>
        </authorList>
    </citation>
    <scope>NUCLEOTIDE SEQUENCE [LARGE SCALE GENOMIC DNA]</scope>
    <source>
        <strain evidence="2 3">CECT 8799</strain>
    </source>
</reference>
<keyword evidence="3" id="KW-1185">Reference proteome</keyword>
<dbReference type="Proteomes" id="UP000535937">
    <property type="component" value="Unassembled WGS sequence"/>
</dbReference>
<dbReference type="InterPro" id="IPR032710">
    <property type="entry name" value="NTF2-like_dom_sf"/>
</dbReference>
<dbReference type="RefSeq" id="WP_183462989.1">
    <property type="nucleotide sequence ID" value="NZ_JACHWZ010000024.1"/>
</dbReference>
<evidence type="ECO:0000256" key="1">
    <source>
        <dbReference type="SAM" id="SignalP"/>
    </source>
</evidence>
<sequence>MYKALPLISVLLLPTALFAGESDDMAAIRQAALDYIESQHNVSPDRMETAIHKQLAKRTYWKRQDQHEFVMETDYDTMVKVAETYNKNGDSFPEKPRKEIEILDIDGRVASVKLTADDWVDYMHLFKNDNGEWKIINVLWQYHDKTKHISRQ</sequence>
<keyword evidence="1" id="KW-0732">Signal</keyword>
<gene>
    <name evidence="2" type="ORF">FHS09_003958</name>
</gene>
<dbReference type="SUPFAM" id="SSF54427">
    <property type="entry name" value="NTF2-like"/>
    <property type="match status" value="1"/>
</dbReference>
<dbReference type="EMBL" id="JACHWZ010000024">
    <property type="protein sequence ID" value="MBB3063106.1"/>
    <property type="molecule type" value="Genomic_DNA"/>
</dbReference>
<organism evidence="2 3">
    <name type="scientific">Microbulbifer rhizosphaerae</name>
    <dbReference type="NCBI Taxonomy" id="1562603"/>
    <lineage>
        <taxon>Bacteria</taxon>
        <taxon>Pseudomonadati</taxon>
        <taxon>Pseudomonadota</taxon>
        <taxon>Gammaproteobacteria</taxon>
        <taxon>Cellvibrionales</taxon>
        <taxon>Microbulbiferaceae</taxon>
        <taxon>Microbulbifer</taxon>
    </lineage>
</organism>
<proteinExistence type="predicted"/>
<dbReference type="Pfam" id="PF12893">
    <property type="entry name" value="Lumazine_bd_2"/>
    <property type="match status" value="1"/>
</dbReference>
<evidence type="ECO:0008006" key="4">
    <source>
        <dbReference type="Google" id="ProtNLM"/>
    </source>
</evidence>
<dbReference type="InterPro" id="IPR039437">
    <property type="entry name" value="FrzH/put_lumazine-bd"/>
</dbReference>